<comment type="caution">
    <text evidence="2">The sequence shown here is derived from an EMBL/GenBank/DDBJ whole genome shotgun (WGS) entry which is preliminary data.</text>
</comment>
<accession>A0A4Z2I4K0</accession>
<name>A0A4Z2I4K0_9TELE</name>
<reference evidence="2 3" key="1">
    <citation type="submission" date="2019-03" db="EMBL/GenBank/DDBJ databases">
        <title>First draft genome of Liparis tanakae, snailfish: a comprehensive survey of snailfish specific genes.</title>
        <authorList>
            <person name="Kim W."/>
            <person name="Song I."/>
            <person name="Jeong J.-H."/>
            <person name="Kim D."/>
            <person name="Kim S."/>
            <person name="Ryu S."/>
            <person name="Song J.Y."/>
            <person name="Lee S.K."/>
        </authorList>
    </citation>
    <scope>NUCLEOTIDE SEQUENCE [LARGE SCALE GENOMIC DNA]</scope>
    <source>
        <tissue evidence="2">Muscle</tissue>
    </source>
</reference>
<feature type="region of interest" description="Disordered" evidence="1">
    <location>
        <begin position="16"/>
        <end position="51"/>
    </location>
</feature>
<protein>
    <submittedName>
        <fullName evidence="2">Uncharacterized protein</fullName>
    </submittedName>
</protein>
<gene>
    <name evidence="2" type="ORF">EYF80_017591</name>
</gene>
<sequence>MFTSLNFWKSLLPSNSEGDKISSDSGRSNTSMFLSSPATVVPSSSSSSSVAYSPVCCKRKRKGLLDERGHLTLLARALPSNHKPASTRTGNVRSRHCVRSAGAHSHMAMAVISADVSGQGWETGHA</sequence>
<dbReference type="AlphaFoldDB" id="A0A4Z2I4K0"/>
<evidence type="ECO:0000313" key="2">
    <source>
        <dbReference type="EMBL" id="TNN72163.1"/>
    </source>
</evidence>
<dbReference type="Proteomes" id="UP000314294">
    <property type="component" value="Unassembled WGS sequence"/>
</dbReference>
<dbReference type="OrthoDB" id="10601812at2759"/>
<keyword evidence="3" id="KW-1185">Reference proteome</keyword>
<proteinExistence type="predicted"/>
<organism evidence="2 3">
    <name type="scientific">Liparis tanakae</name>
    <name type="common">Tanaka's snailfish</name>
    <dbReference type="NCBI Taxonomy" id="230148"/>
    <lineage>
        <taxon>Eukaryota</taxon>
        <taxon>Metazoa</taxon>
        <taxon>Chordata</taxon>
        <taxon>Craniata</taxon>
        <taxon>Vertebrata</taxon>
        <taxon>Euteleostomi</taxon>
        <taxon>Actinopterygii</taxon>
        <taxon>Neopterygii</taxon>
        <taxon>Teleostei</taxon>
        <taxon>Neoteleostei</taxon>
        <taxon>Acanthomorphata</taxon>
        <taxon>Eupercaria</taxon>
        <taxon>Perciformes</taxon>
        <taxon>Cottioidei</taxon>
        <taxon>Cottales</taxon>
        <taxon>Liparidae</taxon>
        <taxon>Liparis</taxon>
    </lineage>
</organism>
<evidence type="ECO:0000313" key="3">
    <source>
        <dbReference type="Proteomes" id="UP000314294"/>
    </source>
</evidence>
<evidence type="ECO:0000256" key="1">
    <source>
        <dbReference type="SAM" id="MobiDB-lite"/>
    </source>
</evidence>
<feature type="compositionally biased region" description="Polar residues" evidence="1">
    <location>
        <begin position="23"/>
        <end position="34"/>
    </location>
</feature>
<dbReference type="EMBL" id="SRLO01000141">
    <property type="protein sequence ID" value="TNN72163.1"/>
    <property type="molecule type" value="Genomic_DNA"/>
</dbReference>
<feature type="compositionally biased region" description="Low complexity" evidence="1">
    <location>
        <begin position="35"/>
        <end position="51"/>
    </location>
</feature>